<dbReference type="InterPro" id="IPR010158">
    <property type="entry name" value="Amidase_Cbmase"/>
</dbReference>
<keyword evidence="2" id="KW-0378">Hydrolase</keyword>
<dbReference type="PANTHER" id="PTHR32494:SF5">
    <property type="entry name" value="ALLANTOATE AMIDOHYDROLASE"/>
    <property type="match status" value="1"/>
</dbReference>
<keyword evidence="5" id="KW-1185">Reference proteome</keyword>
<dbReference type="GO" id="GO:0016813">
    <property type="term" value="F:hydrolase activity, acting on carbon-nitrogen (but not peptide) bonds, in linear amidines"/>
    <property type="evidence" value="ECO:0007669"/>
    <property type="project" value="InterPro"/>
</dbReference>
<dbReference type="RefSeq" id="XP_025596002.1">
    <property type="nucleotide sequence ID" value="XM_025744646.1"/>
</dbReference>
<dbReference type="EMBL" id="KZ819303">
    <property type="protein sequence ID" value="PWN95723.1"/>
    <property type="molecule type" value="Genomic_DNA"/>
</dbReference>
<dbReference type="STRING" id="58919.A0A316Z6F3"/>
<comment type="similarity">
    <text evidence="1">Belongs to the peptidase M20A family.</text>
</comment>
<dbReference type="Pfam" id="PF01546">
    <property type="entry name" value="Peptidase_M20"/>
    <property type="match status" value="1"/>
</dbReference>
<dbReference type="InterPro" id="IPR002933">
    <property type="entry name" value="Peptidase_M20"/>
</dbReference>
<reference evidence="4 5" key="1">
    <citation type="journal article" date="2018" name="Mol. Biol. Evol.">
        <title>Broad Genomic Sampling Reveals a Smut Pathogenic Ancestry of the Fungal Clade Ustilaginomycotina.</title>
        <authorList>
            <person name="Kijpornyongpan T."/>
            <person name="Mondo S.J."/>
            <person name="Barry K."/>
            <person name="Sandor L."/>
            <person name="Lee J."/>
            <person name="Lipzen A."/>
            <person name="Pangilinan J."/>
            <person name="LaButti K."/>
            <person name="Hainaut M."/>
            <person name="Henrissat B."/>
            <person name="Grigoriev I.V."/>
            <person name="Spatafora J.W."/>
            <person name="Aime M.C."/>
        </authorList>
    </citation>
    <scope>NUCLEOTIDE SEQUENCE [LARGE SCALE GENOMIC DNA]</scope>
    <source>
        <strain evidence="4 5">MCA 4186</strain>
    </source>
</reference>
<dbReference type="InterPro" id="IPR011650">
    <property type="entry name" value="Peptidase_M20_dimer"/>
</dbReference>
<evidence type="ECO:0000313" key="4">
    <source>
        <dbReference type="EMBL" id="PWN95723.1"/>
    </source>
</evidence>
<dbReference type="SUPFAM" id="SSF55031">
    <property type="entry name" value="Bacterial exopeptidase dimerisation domain"/>
    <property type="match status" value="1"/>
</dbReference>
<dbReference type="Gene3D" id="3.30.70.360">
    <property type="match status" value="1"/>
</dbReference>
<sequence length="459" mass="49187">MLCLALGRTALRRHGLAARSAAVRAYTPGSQRISPERLNTSLHDSCKWGAAFRWGSDPRETGMARLTLDDADFAARRWLSTEMQALGCHEAVDAMGNQFFKRKGRREGPPIAVGSHLDTQPAAGRYDGILGIHAGLEMMRVLYENNVETEHPLALVNWTNEEGARFPRSLCGSAVWAGTAQLDDFHALRDVKRPDVTLKAELLRGGYLGDVTCSHQANPLAAHFELHIEQGPILERAGKRIGVVLGGQAYSWFTLTVRGQANHSGTTPLDARADAMLATARIIDRAHQLARKHSGLASTGIISAEPGSINTLPSSVVFTLDVRHASGEKLSRLIADIRSAAADVTSEPSTQGCAIEWRTEFESPEIRFNAACIDAVREAAVRTVGADAAMDVYSGAGHDSCSTAQAAAGSACPTTMVFVPSRDGITHNPREWSSPEACADGAQVILDAVLTYDACAGRA</sequence>
<name>A0A316Z6F3_9BASI</name>
<dbReference type="Gene3D" id="3.40.630.10">
    <property type="entry name" value="Zn peptidases"/>
    <property type="match status" value="1"/>
</dbReference>
<gene>
    <name evidence="4" type="ORF">FA09DRAFT_344273</name>
</gene>
<proteinExistence type="inferred from homology"/>
<accession>A0A316Z6F3</accession>
<dbReference type="InterPro" id="IPR036264">
    <property type="entry name" value="Bact_exopeptidase_dim_dom"/>
</dbReference>
<evidence type="ECO:0000313" key="5">
    <source>
        <dbReference type="Proteomes" id="UP000245946"/>
    </source>
</evidence>
<dbReference type="Proteomes" id="UP000245946">
    <property type="component" value="Unassembled WGS sequence"/>
</dbReference>
<dbReference type="SUPFAM" id="SSF53187">
    <property type="entry name" value="Zn-dependent exopeptidases"/>
    <property type="match status" value="1"/>
</dbReference>
<protein>
    <submittedName>
        <fullName evidence="4">Amidase</fullName>
    </submittedName>
</protein>
<dbReference type="Pfam" id="PF07687">
    <property type="entry name" value="M20_dimer"/>
    <property type="match status" value="1"/>
</dbReference>
<dbReference type="GeneID" id="37272190"/>
<evidence type="ECO:0000259" key="3">
    <source>
        <dbReference type="Pfam" id="PF07687"/>
    </source>
</evidence>
<feature type="domain" description="Peptidase M20 dimerisation" evidence="3">
    <location>
        <begin position="251"/>
        <end position="343"/>
    </location>
</feature>
<dbReference type="CDD" id="cd03884">
    <property type="entry name" value="M20_bAS"/>
    <property type="match status" value="1"/>
</dbReference>
<dbReference type="OrthoDB" id="4676at2759"/>
<dbReference type="PANTHER" id="PTHR32494">
    <property type="entry name" value="ALLANTOATE DEIMINASE-RELATED"/>
    <property type="match status" value="1"/>
</dbReference>
<organism evidence="4 5">
    <name type="scientific">Tilletiopsis washingtonensis</name>
    <dbReference type="NCBI Taxonomy" id="58919"/>
    <lineage>
        <taxon>Eukaryota</taxon>
        <taxon>Fungi</taxon>
        <taxon>Dikarya</taxon>
        <taxon>Basidiomycota</taxon>
        <taxon>Ustilaginomycotina</taxon>
        <taxon>Exobasidiomycetes</taxon>
        <taxon>Entylomatales</taxon>
        <taxon>Entylomatales incertae sedis</taxon>
        <taxon>Tilletiopsis</taxon>
    </lineage>
</organism>
<evidence type="ECO:0000256" key="2">
    <source>
        <dbReference type="ARBA" id="ARBA00022801"/>
    </source>
</evidence>
<evidence type="ECO:0000256" key="1">
    <source>
        <dbReference type="ARBA" id="ARBA00006247"/>
    </source>
</evidence>
<dbReference type="NCBIfam" id="TIGR01879">
    <property type="entry name" value="hydantase"/>
    <property type="match status" value="1"/>
</dbReference>
<dbReference type="AlphaFoldDB" id="A0A316Z6F3"/>
<dbReference type="PIRSF" id="PIRSF001235">
    <property type="entry name" value="Amidase_carbamoylase"/>
    <property type="match status" value="1"/>
</dbReference>